<feature type="region of interest" description="Disordered" evidence="11">
    <location>
        <begin position="1"/>
        <end position="25"/>
    </location>
</feature>
<dbReference type="STRING" id="3469.A0A4Y7JJ84"/>
<comment type="similarity">
    <text evidence="3">Belongs to the RNase Z family.</text>
</comment>
<evidence type="ECO:0000256" key="1">
    <source>
        <dbReference type="ARBA" id="ARBA00000402"/>
    </source>
</evidence>
<accession>A0A4Y7JJ84</accession>
<dbReference type="Gramene" id="RZC60072">
    <property type="protein sequence ID" value="RZC60072"/>
    <property type="gene ID" value="C5167_021824"/>
</dbReference>
<dbReference type="Pfam" id="PF23023">
    <property type="entry name" value="Anti-Pycsar_Apyc1"/>
    <property type="match status" value="1"/>
</dbReference>
<evidence type="ECO:0000256" key="10">
    <source>
        <dbReference type="ARBA" id="ARBA00022833"/>
    </source>
</evidence>
<keyword evidence="5" id="KW-0819">tRNA processing</keyword>
<dbReference type="InterPro" id="IPR036866">
    <property type="entry name" value="RibonucZ/Hydroxyglut_hydro"/>
</dbReference>
<dbReference type="Gene3D" id="3.60.15.10">
    <property type="entry name" value="Ribonuclease Z/Hydroxyacylglutathione hydrolase-like"/>
    <property type="match status" value="2"/>
</dbReference>
<feature type="domain" description="tRNase Z endonuclease" evidence="12">
    <location>
        <begin position="51"/>
        <end position="105"/>
    </location>
</feature>
<evidence type="ECO:0000256" key="4">
    <source>
        <dbReference type="ARBA" id="ARBA00012477"/>
    </source>
</evidence>
<dbReference type="PANTHER" id="PTHR12553:SF49">
    <property type="entry name" value="ZINC PHOSPHODIESTERASE ELAC PROTEIN 2"/>
    <property type="match status" value="1"/>
</dbReference>
<evidence type="ECO:0000256" key="9">
    <source>
        <dbReference type="ARBA" id="ARBA00022801"/>
    </source>
</evidence>
<evidence type="ECO:0000256" key="2">
    <source>
        <dbReference type="ARBA" id="ARBA00001947"/>
    </source>
</evidence>
<dbReference type="SUPFAM" id="SSF56281">
    <property type="entry name" value="Metallo-hydrolase/oxidoreductase"/>
    <property type="match status" value="2"/>
</dbReference>
<keyword evidence="9" id="KW-0378">Hydrolase</keyword>
<keyword evidence="8" id="KW-0255">Endonuclease</keyword>
<evidence type="ECO:0000256" key="7">
    <source>
        <dbReference type="ARBA" id="ARBA00022723"/>
    </source>
</evidence>
<evidence type="ECO:0000313" key="14">
    <source>
        <dbReference type="Proteomes" id="UP000316621"/>
    </source>
</evidence>
<proteinExistence type="inferred from homology"/>
<evidence type="ECO:0000313" key="13">
    <source>
        <dbReference type="EMBL" id="RZC60072.1"/>
    </source>
</evidence>
<dbReference type="GO" id="GO:0046872">
    <property type="term" value="F:metal ion binding"/>
    <property type="evidence" value="ECO:0007669"/>
    <property type="project" value="UniProtKB-KW"/>
</dbReference>
<dbReference type="CDD" id="cd07718">
    <property type="entry name" value="RNaseZ_ELAC1_ELAC2-C-term-like_MBL-fold"/>
    <property type="match status" value="1"/>
</dbReference>
<evidence type="ECO:0000256" key="8">
    <source>
        <dbReference type="ARBA" id="ARBA00022759"/>
    </source>
</evidence>
<keyword evidence="7" id="KW-0479">Metal-binding</keyword>
<dbReference type="Proteomes" id="UP000316621">
    <property type="component" value="Chromosome 5"/>
</dbReference>
<comment type="catalytic activity">
    <reaction evidence="1">
        <text>Endonucleolytic cleavage of RNA, removing extra 3' nucleotides from tRNA precursor, generating 3' termini of tRNAs. A 3'-hydroxy group is left at the tRNA terminus and a 5'-phosphoryl group is left at the trailer molecule.</text>
        <dbReference type="EC" id="3.1.26.11"/>
    </reaction>
</comment>
<dbReference type="FunFam" id="3.60.15.10:FF:000037">
    <property type="entry name" value="tRNAse Z4"/>
    <property type="match status" value="1"/>
</dbReference>
<keyword evidence="14" id="KW-1185">Reference proteome</keyword>
<organism evidence="13 14">
    <name type="scientific">Papaver somniferum</name>
    <name type="common">Opium poppy</name>
    <dbReference type="NCBI Taxonomy" id="3469"/>
    <lineage>
        <taxon>Eukaryota</taxon>
        <taxon>Viridiplantae</taxon>
        <taxon>Streptophyta</taxon>
        <taxon>Embryophyta</taxon>
        <taxon>Tracheophyta</taxon>
        <taxon>Spermatophyta</taxon>
        <taxon>Magnoliopsida</taxon>
        <taxon>Ranunculales</taxon>
        <taxon>Papaveraceae</taxon>
        <taxon>Papaveroideae</taxon>
        <taxon>Papaver</taxon>
    </lineage>
</organism>
<comment type="cofactor">
    <cofactor evidence="2">
        <name>Zn(2+)</name>
        <dbReference type="ChEBI" id="CHEBI:29105"/>
    </cofactor>
</comment>
<protein>
    <recommendedName>
        <fullName evidence="4">ribonuclease Z</fullName>
        <ecNumber evidence="4">3.1.26.11</ecNumber>
    </recommendedName>
</protein>
<evidence type="ECO:0000256" key="11">
    <source>
        <dbReference type="SAM" id="MobiDB-lite"/>
    </source>
</evidence>
<keyword evidence="6" id="KW-0540">Nuclease</keyword>
<dbReference type="InterPro" id="IPR047151">
    <property type="entry name" value="RNZ2-like"/>
</dbReference>
<dbReference type="EC" id="3.1.26.11" evidence="4"/>
<dbReference type="InterPro" id="IPR027794">
    <property type="entry name" value="tRNase_Z_dom"/>
</dbReference>
<dbReference type="GO" id="GO:0042781">
    <property type="term" value="F:3'-tRNA processing endoribonuclease activity"/>
    <property type="evidence" value="ECO:0007669"/>
    <property type="project" value="UniProtKB-EC"/>
</dbReference>
<reference evidence="13 14" key="1">
    <citation type="journal article" date="2018" name="Science">
        <title>The opium poppy genome and morphinan production.</title>
        <authorList>
            <person name="Guo L."/>
            <person name="Winzer T."/>
            <person name="Yang X."/>
            <person name="Li Y."/>
            <person name="Ning Z."/>
            <person name="He Z."/>
            <person name="Teodor R."/>
            <person name="Lu Y."/>
            <person name="Bowser T.A."/>
            <person name="Graham I.A."/>
            <person name="Ye K."/>
        </authorList>
    </citation>
    <scope>NUCLEOTIDE SEQUENCE [LARGE SCALE GENOMIC DNA]</scope>
    <source>
        <strain evidence="14">cv. HN1</strain>
        <tissue evidence="13">Leaves</tissue>
    </source>
</reference>
<dbReference type="Pfam" id="PF13691">
    <property type="entry name" value="Lactamase_B_4"/>
    <property type="match status" value="1"/>
</dbReference>
<dbReference type="GO" id="GO:1990180">
    <property type="term" value="P:mitochondrial tRNA 3'-end processing"/>
    <property type="evidence" value="ECO:0007669"/>
    <property type="project" value="TreeGrafter"/>
</dbReference>
<feature type="compositionally biased region" description="Basic and acidic residues" evidence="11">
    <location>
        <begin position="13"/>
        <end position="25"/>
    </location>
</feature>
<sequence length="835" mass="91777">MEENYEPARCNKRRAEGRDRKGAPRLLERKVPKIDPLSTTCYVQILGTGLDTQDTSPSICLFFDKQRFIFNAGEGLQRFCSEHKIKLSKIGHIFVSRACSETTGGLAGLLLTLAGIGDKGMSVNICGPPGLKCLIDAISTFVPNNAVLHTHIIGSTSTSNGGAIFDSEILEEPTTSTSNGAPIFDSNRLFKEPIAIFADEVVKISALLLRPSCSPPSNPSFPKPLASHSQNLDRAKLKPGDISVIYVVELSEIIGKFDPNKAMKLGLKRGSKFRDLQLGQSVQSDYQNITVHPSDVMGPSVAGPIVLLVDCPTLSHLQQMVSLQSLSSYFDGVKIVSCVIHLSPSSVTLTAEYQTWMRRFGGAQHIMAGHEKKNMEIPILRTTTKMAARLNYLCPNFFPSCGFLDRPDIYMCEQDSIASKMVSVPSPTKSVAAENLLKVSIIQLSFHLRPCSLFGLDTSTVPKLLTRTEVIDDLLFEIPEISEAAIEIGNFWNKSETNLPSCLENITREEMEIVFLGTGSSQPSKHRNVSSIFINLFSKGGLLIDCGEGTLGQLRRRFGVVGANDILRGLKCIWISHMHADHHTGLASILALRCQLLKGTSQEKIFVIAPTQLKNFLDVHQCAEDLNMQFLYCGRTMDVECEGIESYHNGPGSLGELTADFEIQQKLKKLLGEVGLEALISVPVIHCRDSFGLVLKAVERHDADGKTIPGWKLVYSGDTRPCKNLKHASNGATVLIHEATFEDNMGEVAIGKNHSTTKEAIDIGGGAYRVILTHFSQRYPKIPVFDEVETCARKTCVAFDFMSVNIADLPVLPKILPQLKLLFKYEVNAEEFHDV</sequence>
<gene>
    <name evidence="13" type="ORF">C5167_021824</name>
</gene>
<dbReference type="EMBL" id="CM010719">
    <property type="protein sequence ID" value="RZC60072.1"/>
    <property type="molecule type" value="Genomic_DNA"/>
</dbReference>
<evidence type="ECO:0000256" key="5">
    <source>
        <dbReference type="ARBA" id="ARBA00022694"/>
    </source>
</evidence>
<name>A0A4Y7JJ84_PAPSO</name>
<dbReference type="PANTHER" id="PTHR12553">
    <property type="entry name" value="ZINC PHOSPHODIESTERASE ELAC PROTEIN 2"/>
    <property type="match status" value="1"/>
</dbReference>
<evidence type="ECO:0000259" key="12">
    <source>
        <dbReference type="Pfam" id="PF13691"/>
    </source>
</evidence>
<keyword evidence="10" id="KW-0862">Zinc</keyword>
<evidence type="ECO:0000256" key="6">
    <source>
        <dbReference type="ARBA" id="ARBA00022722"/>
    </source>
</evidence>
<dbReference type="AlphaFoldDB" id="A0A4Y7JJ84"/>
<evidence type="ECO:0000256" key="3">
    <source>
        <dbReference type="ARBA" id="ARBA00007823"/>
    </source>
</evidence>
<dbReference type="GO" id="GO:0005739">
    <property type="term" value="C:mitochondrion"/>
    <property type="evidence" value="ECO:0007669"/>
    <property type="project" value="TreeGrafter"/>
</dbReference>